<dbReference type="Proteomes" id="UP000594688">
    <property type="component" value="Chromosome"/>
</dbReference>
<sequence>MSAFNTVFGETDCHQCGEKGQFEVQFKYGSTWQFEYKLGDKIKWGGNDKGKPEYKKVLVEGFGGPCPHCGANGIEFDVLIENNQIISIKAIGFERPTETDDGYVLLE</sequence>
<name>A0A7T0G1S0_9BACT</name>
<gene>
    <name evidence="1" type="ORF">G3M70_15640</name>
</gene>
<protein>
    <submittedName>
        <fullName evidence="1">Uncharacterized protein</fullName>
    </submittedName>
</protein>
<accession>A0A7T0G1S0</accession>
<dbReference type="AlphaFoldDB" id="A0A7T0G1S0"/>
<dbReference type="EMBL" id="CP048685">
    <property type="protein sequence ID" value="QPJ63228.1"/>
    <property type="molecule type" value="Genomic_DNA"/>
</dbReference>
<dbReference type="KEGG" id="nli:G3M70_15640"/>
<evidence type="ECO:0000313" key="1">
    <source>
        <dbReference type="EMBL" id="QPJ63228.1"/>
    </source>
</evidence>
<reference evidence="1 2" key="1">
    <citation type="submission" date="2020-02" db="EMBL/GenBank/DDBJ databases">
        <title>Genomic and physiological characterization of two novel Nitrospinaceae genera.</title>
        <authorList>
            <person name="Mueller A.J."/>
            <person name="Jung M.-Y."/>
            <person name="Strachan C.R."/>
            <person name="Herbold C.W."/>
            <person name="Kirkegaard R.H."/>
            <person name="Daims H."/>
        </authorList>
    </citation>
    <scope>NUCLEOTIDE SEQUENCE [LARGE SCALE GENOMIC DNA]</scope>
    <source>
        <strain evidence="1">EB</strain>
    </source>
</reference>
<organism evidence="1 2">
    <name type="scientific">Candidatus Nitronauta litoralis</name>
    <dbReference type="NCBI Taxonomy" id="2705533"/>
    <lineage>
        <taxon>Bacteria</taxon>
        <taxon>Pseudomonadati</taxon>
        <taxon>Nitrospinota/Tectimicrobiota group</taxon>
        <taxon>Nitrospinota</taxon>
        <taxon>Nitrospinia</taxon>
        <taxon>Nitrospinales</taxon>
        <taxon>Nitrospinaceae</taxon>
        <taxon>Candidatus Nitronauta</taxon>
    </lineage>
</organism>
<proteinExistence type="predicted"/>
<evidence type="ECO:0000313" key="2">
    <source>
        <dbReference type="Proteomes" id="UP000594688"/>
    </source>
</evidence>